<accession>A0A8E4DFJ7</accession>
<keyword evidence="1" id="KW-0812">Transmembrane</keyword>
<dbReference type="RefSeq" id="WP_108850139.1">
    <property type="nucleotide sequence ID" value="NZ_AP019697.1"/>
</dbReference>
<dbReference type="AlphaFoldDB" id="A0A8E4DFJ7"/>
<reference evidence="3" key="1">
    <citation type="submission" date="2019-05" db="EMBL/GenBank/DDBJ databases">
        <title>Complete genome sequencing of Dialister sp. strain 5BBH33.</title>
        <authorList>
            <person name="Sakamoto M."/>
            <person name="Murakami T."/>
            <person name="Mori H."/>
        </authorList>
    </citation>
    <scope>NUCLEOTIDE SEQUENCE [LARGE SCALE GENOMIC DNA]</scope>
    <source>
        <strain evidence="3">5BBH33</strain>
    </source>
</reference>
<gene>
    <name evidence="2" type="ORF">Dia5BBH33_01130</name>
</gene>
<protein>
    <recommendedName>
        <fullName evidence="4">DUF1700 domain-containing protein</fullName>
    </recommendedName>
</protein>
<keyword evidence="1" id="KW-1133">Transmembrane helix</keyword>
<feature type="transmembrane region" description="Helical" evidence="1">
    <location>
        <begin position="165"/>
        <end position="185"/>
    </location>
</feature>
<evidence type="ECO:0000256" key="1">
    <source>
        <dbReference type="SAM" id="Phobius"/>
    </source>
</evidence>
<evidence type="ECO:0008006" key="4">
    <source>
        <dbReference type="Google" id="ProtNLM"/>
    </source>
</evidence>
<evidence type="ECO:0000313" key="3">
    <source>
        <dbReference type="Proteomes" id="UP000320585"/>
    </source>
</evidence>
<dbReference type="GeneID" id="92715331"/>
<sequence length="208" mass="22359">MRESEFLDLLRYYFRNAKPSEVKEILADYEAHFEEGKKEGLTEEEISKELGSPKDIYDSYQSEGVVDEKTKTSTLMDGAEKAANAAGKAADAAQKKLGETWDEVSPKLPQAVESTALLTARLLYGAGIVLAVFIAAATILILGLLQVRFAPFQGIPPLPGLHPLTLFSIGGAGIFSALAVLFTGIEGSKALQSTVKKDDHKEEGGEGK</sequence>
<keyword evidence="1" id="KW-0472">Membrane</keyword>
<proteinExistence type="predicted"/>
<dbReference type="Proteomes" id="UP000320585">
    <property type="component" value="Chromosome"/>
</dbReference>
<dbReference type="KEGG" id="dho:Dia5BBH33_01130"/>
<dbReference type="EMBL" id="AP019697">
    <property type="protein sequence ID" value="BBK24178.1"/>
    <property type="molecule type" value="Genomic_DNA"/>
</dbReference>
<keyword evidence="3" id="KW-1185">Reference proteome</keyword>
<name>A0A8E4DFJ7_9FIRM</name>
<evidence type="ECO:0000313" key="2">
    <source>
        <dbReference type="EMBL" id="BBK24178.1"/>
    </source>
</evidence>
<dbReference type="Pfam" id="PF22564">
    <property type="entry name" value="HAAS"/>
    <property type="match status" value="1"/>
</dbReference>
<organism evidence="2 3">
    <name type="scientific">Dialister hominis</name>
    <dbReference type="NCBI Taxonomy" id="2582419"/>
    <lineage>
        <taxon>Bacteria</taxon>
        <taxon>Bacillati</taxon>
        <taxon>Bacillota</taxon>
        <taxon>Negativicutes</taxon>
        <taxon>Veillonellales</taxon>
        <taxon>Veillonellaceae</taxon>
        <taxon>Dialister</taxon>
    </lineage>
</organism>
<dbReference type="OrthoDB" id="9804829at2"/>
<feature type="transmembrane region" description="Helical" evidence="1">
    <location>
        <begin position="122"/>
        <end position="145"/>
    </location>
</feature>